<name>C0P9D9_MAIZE</name>
<sequence length="100" mass="10802">MCTAPGNIVARVDPKIPELRPLDLPVQRPPAATRSPPLLPRRCTPLLLSRPIPRAAARPSIRRDPWPRAAPRGPSGSRRQRAETPGERDADPGLRAAGAV</sequence>
<protein>
    <submittedName>
        <fullName evidence="2">Uncharacterized protein</fullName>
    </submittedName>
</protein>
<accession>C0P9D9</accession>
<dbReference type="EMBL" id="BT064908">
    <property type="protein sequence ID" value="ACN30784.1"/>
    <property type="molecule type" value="mRNA"/>
</dbReference>
<feature type="region of interest" description="Disordered" evidence="1">
    <location>
        <begin position="21"/>
        <end position="100"/>
    </location>
</feature>
<feature type="compositionally biased region" description="Basic and acidic residues" evidence="1">
    <location>
        <begin position="80"/>
        <end position="92"/>
    </location>
</feature>
<reference evidence="2" key="1">
    <citation type="journal article" date="2009" name="PLoS Genet.">
        <title>Sequencing, mapping, and analysis of 27,455 maize full-length cDNAs.</title>
        <authorList>
            <person name="Soderlund C."/>
            <person name="Descour A."/>
            <person name="Kudrna D."/>
            <person name="Bomhoff M."/>
            <person name="Boyd L."/>
            <person name="Currie J."/>
            <person name="Angelova A."/>
            <person name="Collura K."/>
            <person name="Wissotski M."/>
            <person name="Ashley E."/>
            <person name="Morrow D."/>
            <person name="Fernandes J."/>
            <person name="Walbot V."/>
            <person name="Yu Y."/>
        </authorList>
    </citation>
    <scope>NUCLEOTIDE SEQUENCE</scope>
    <source>
        <strain evidence="2">B73</strain>
    </source>
</reference>
<dbReference type="AlphaFoldDB" id="C0P9D9"/>
<evidence type="ECO:0000313" key="2">
    <source>
        <dbReference type="EMBL" id="ACN30784.1"/>
    </source>
</evidence>
<proteinExistence type="evidence at transcript level"/>
<evidence type="ECO:0000256" key="1">
    <source>
        <dbReference type="SAM" id="MobiDB-lite"/>
    </source>
</evidence>
<feature type="compositionally biased region" description="Low complexity" evidence="1">
    <location>
        <begin position="33"/>
        <end position="59"/>
    </location>
</feature>
<organism evidence="2">
    <name type="scientific">Zea mays</name>
    <name type="common">Maize</name>
    <dbReference type="NCBI Taxonomy" id="4577"/>
    <lineage>
        <taxon>Eukaryota</taxon>
        <taxon>Viridiplantae</taxon>
        <taxon>Streptophyta</taxon>
        <taxon>Embryophyta</taxon>
        <taxon>Tracheophyta</taxon>
        <taxon>Spermatophyta</taxon>
        <taxon>Magnoliopsida</taxon>
        <taxon>Liliopsida</taxon>
        <taxon>Poales</taxon>
        <taxon>Poaceae</taxon>
        <taxon>PACMAD clade</taxon>
        <taxon>Panicoideae</taxon>
        <taxon>Andropogonodae</taxon>
        <taxon>Andropogoneae</taxon>
        <taxon>Tripsacinae</taxon>
        <taxon>Zea</taxon>
    </lineage>
</organism>
<reference evidence="2" key="2">
    <citation type="submission" date="2012-06" db="EMBL/GenBank/DDBJ databases">
        <authorList>
            <person name="Yu Y."/>
            <person name="Currie J."/>
            <person name="Lomeli R."/>
            <person name="Angelova A."/>
            <person name="Collura K."/>
            <person name="Wissotski M."/>
            <person name="Campos D."/>
            <person name="Kudrna D."/>
            <person name="Golser W."/>
            <person name="Ashely E."/>
            <person name="Descour A."/>
            <person name="Fernandes J."/>
            <person name="Soderlund C."/>
            <person name="Walbot V."/>
        </authorList>
    </citation>
    <scope>NUCLEOTIDE SEQUENCE</scope>
    <source>
        <strain evidence="2">B73</strain>
    </source>
</reference>